<feature type="compositionally biased region" description="Acidic residues" evidence="1">
    <location>
        <begin position="11"/>
        <end position="20"/>
    </location>
</feature>
<comment type="caution">
    <text evidence="2">The sequence shown here is derived from an EMBL/GenBank/DDBJ whole genome shotgun (WGS) entry which is preliminary data.</text>
</comment>
<organism evidence="2 3">
    <name type="scientific">Rotaria magnacalcarata</name>
    <dbReference type="NCBI Taxonomy" id="392030"/>
    <lineage>
        <taxon>Eukaryota</taxon>
        <taxon>Metazoa</taxon>
        <taxon>Spiralia</taxon>
        <taxon>Gnathifera</taxon>
        <taxon>Rotifera</taxon>
        <taxon>Eurotatoria</taxon>
        <taxon>Bdelloidea</taxon>
        <taxon>Philodinida</taxon>
        <taxon>Philodinidae</taxon>
        <taxon>Rotaria</taxon>
    </lineage>
</organism>
<evidence type="ECO:0000256" key="1">
    <source>
        <dbReference type="SAM" id="MobiDB-lite"/>
    </source>
</evidence>
<reference evidence="2" key="1">
    <citation type="submission" date="2021-02" db="EMBL/GenBank/DDBJ databases">
        <authorList>
            <person name="Nowell W R."/>
        </authorList>
    </citation>
    <scope>NUCLEOTIDE SEQUENCE</scope>
</reference>
<dbReference type="AlphaFoldDB" id="A0A8S3CW58"/>
<proteinExistence type="predicted"/>
<evidence type="ECO:0000313" key="2">
    <source>
        <dbReference type="EMBL" id="CAF4954406.1"/>
    </source>
</evidence>
<dbReference type="Proteomes" id="UP000676336">
    <property type="component" value="Unassembled WGS sequence"/>
</dbReference>
<name>A0A8S3CW58_9BILA</name>
<feature type="non-terminal residue" evidence="2">
    <location>
        <position position="20"/>
    </location>
</feature>
<sequence length="20" mass="2235">MAVNNLLARDDEGDEDLDDD</sequence>
<protein>
    <submittedName>
        <fullName evidence="2">Uncharacterized protein</fullName>
    </submittedName>
</protein>
<accession>A0A8S3CW58</accession>
<evidence type="ECO:0000313" key="3">
    <source>
        <dbReference type="Proteomes" id="UP000676336"/>
    </source>
</evidence>
<feature type="region of interest" description="Disordered" evidence="1">
    <location>
        <begin position="1"/>
        <end position="20"/>
    </location>
</feature>
<gene>
    <name evidence="2" type="ORF">SMN809_LOCUS54279</name>
</gene>
<dbReference type="EMBL" id="CAJOBI010188889">
    <property type="protein sequence ID" value="CAF4954406.1"/>
    <property type="molecule type" value="Genomic_DNA"/>
</dbReference>